<dbReference type="GO" id="GO:0005615">
    <property type="term" value="C:extracellular space"/>
    <property type="evidence" value="ECO:0007669"/>
    <property type="project" value="InterPro"/>
</dbReference>
<dbReference type="InterPro" id="IPR023796">
    <property type="entry name" value="Serpin_dom"/>
</dbReference>
<dbReference type="Gene3D" id="3.30.30.30">
    <property type="match status" value="1"/>
</dbReference>
<organism evidence="6 7">
    <name type="scientific">Rosa chinensis</name>
    <name type="common">China rose</name>
    <dbReference type="NCBI Taxonomy" id="74649"/>
    <lineage>
        <taxon>Eukaryota</taxon>
        <taxon>Viridiplantae</taxon>
        <taxon>Streptophyta</taxon>
        <taxon>Embryophyta</taxon>
        <taxon>Tracheophyta</taxon>
        <taxon>Spermatophyta</taxon>
        <taxon>Magnoliopsida</taxon>
        <taxon>eudicotyledons</taxon>
        <taxon>Gunneridae</taxon>
        <taxon>Pentapetalae</taxon>
        <taxon>rosids</taxon>
        <taxon>fabids</taxon>
        <taxon>Rosales</taxon>
        <taxon>Rosaceae</taxon>
        <taxon>Rosoideae</taxon>
        <taxon>Rosoideae incertae sedis</taxon>
        <taxon>Rosa</taxon>
    </lineage>
</organism>
<keyword evidence="3" id="KW-0547">Nucleotide-binding</keyword>
<dbReference type="PANTHER" id="PTHR11461:SF211">
    <property type="entry name" value="GH10112P-RELATED"/>
    <property type="match status" value="1"/>
</dbReference>
<dbReference type="GO" id="GO:0005788">
    <property type="term" value="C:endoplasmic reticulum lumen"/>
    <property type="evidence" value="ECO:0007669"/>
    <property type="project" value="UniProtKB-SubCell"/>
</dbReference>
<protein>
    <submittedName>
        <fullName evidence="6">Putative Serpin family protein</fullName>
    </submittedName>
</protein>
<dbReference type="Gene3D" id="6.20.40.10">
    <property type="match status" value="1"/>
</dbReference>
<dbReference type="OMA" id="HQCSVHV"/>
<dbReference type="STRING" id="74649.A0A2P6P9V4"/>
<evidence type="ECO:0000256" key="2">
    <source>
        <dbReference type="ARBA" id="ARBA00009500"/>
    </source>
</evidence>
<dbReference type="Gramene" id="PRQ18703">
    <property type="protein sequence ID" value="PRQ18703"/>
    <property type="gene ID" value="RchiOBHm_Chr7g0208971"/>
</dbReference>
<reference evidence="6 7" key="1">
    <citation type="journal article" date="2018" name="Nat. Genet.">
        <title>The Rosa genome provides new insights in the design of modern roses.</title>
        <authorList>
            <person name="Bendahmane M."/>
        </authorList>
    </citation>
    <scope>NUCLEOTIDE SEQUENCE [LARGE SCALE GENOMIC DNA]</scope>
    <source>
        <strain evidence="7">cv. Old Blush</strain>
    </source>
</reference>
<gene>
    <name evidence="6" type="ORF">RchiOBHm_Chr7g0208971</name>
</gene>
<dbReference type="FunFam" id="2.10.310.10:FF:000001">
    <property type="entry name" value="Serpin family A member 1"/>
    <property type="match status" value="1"/>
</dbReference>
<feature type="domain" description="Serpin" evidence="5">
    <location>
        <begin position="37"/>
        <end position="109"/>
    </location>
</feature>
<evidence type="ECO:0000256" key="1">
    <source>
        <dbReference type="ARBA" id="ARBA00004319"/>
    </source>
</evidence>
<dbReference type="GO" id="GO:0004867">
    <property type="term" value="F:serine-type endopeptidase inhibitor activity"/>
    <property type="evidence" value="ECO:0007669"/>
    <property type="project" value="InterPro"/>
</dbReference>
<dbReference type="AlphaFoldDB" id="A0A2P6P9V4"/>
<proteinExistence type="inferred from homology"/>
<dbReference type="Proteomes" id="UP000238479">
    <property type="component" value="Chromosome 7"/>
</dbReference>
<accession>A0A2P6P9V4</accession>
<evidence type="ECO:0000313" key="7">
    <source>
        <dbReference type="Proteomes" id="UP000238479"/>
    </source>
</evidence>
<dbReference type="InterPro" id="IPR023795">
    <property type="entry name" value="Serpin_CS"/>
</dbReference>
<comment type="similarity">
    <text evidence="2">Belongs to the serpin family.</text>
</comment>
<dbReference type="Gene3D" id="2.10.310.10">
    <property type="entry name" value="Serpins superfamily"/>
    <property type="match status" value="1"/>
</dbReference>
<sequence length="113" mass="12852">MQLWPFKVRGVGDKPMIMINYKNEKKKKKQFAAEEISAIVSHIQHESFVDVNEDGTEAAAVTVAHQRGFTTFAWSQEKRVEVVVDHPFLFLIREETTGLVLFIGHILNPIADS</sequence>
<keyword evidence="4" id="KW-0067">ATP-binding</keyword>
<dbReference type="EMBL" id="PDCK01000045">
    <property type="protein sequence ID" value="PRQ18703.1"/>
    <property type="molecule type" value="Genomic_DNA"/>
</dbReference>
<name>A0A2P6P9V4_ROSCH</name>
<evidence type="ECO:0000256" key="4">
    <source>
        <dbReference type="ARBA" id="ARBA00022840"/>
    </source>
</evidence>
<dbReference type="FunFam" id="3.30.30.30:FF:000005">
    <property type="entry name" value="Heat shock protein ssb1"/>
    <property type="match status" value="1"/>
</dbReference>
<comment type="caution">
    <text evidence="6">The sequence shown here is derived from an EMBL/GenBank/DDBJ whole genome shotgun (WGS) entry which is preliminary data.</text>
</comment>
<evidence type="ECO:0000313" key="6">
    <source>
        <dbReference type="EMBL" id="PRQ18703.1"/>
    </source>
</evidence>
<evidence type="ECO:0000259" key="5">
    <source>
        <dbReference type="Pfam" id="PF00079"/>
    </source>
</evidence>
<comment type="subcellular location">
    <subcellularLocation>
        <location evidence="1">Endoplasmic reticulum lumen</location>
    </subcellularLocation>
</comment>
<dbReference type="PROSITE" id="PS00284">
    <property type="entry name" value="SERPIN"/>
    <property type="match status" value="1"/>
</dbReference>
<evidence type="ECO:0000256" key="3">
    <source>
        <dbReference type="ARBA" id="ARBA00022741"/>
    </source>
</evidence>
<dbReference type="InterPro" id="IPR036186">
    <property type="entry name" value="Serpin_sf"/>
</dbReference>
<dbReference type="PANTHER" id="PTHR11461">
    <property type="entry name" value="SERINE PROTEASE INHIBITOR, SERPIN"/>
    <property type="match status" value="1"/>
</dbReference>
<dbReference type="Pfam" id="PF00079">
    <property type="entry name" value="Serpin"/>
    <property type="match status" value="1"/>
</dbReference>
<keyword evidence="7" id="KW-1185">Reference proteome</keyword>
<dbReference type="SUPFAM" id="SSF56574">
    <property type="entry name" value="Serpins"/>
    <property type="match status" value="1"/>
</dbReference>
<dbReference type="InterPro" id="IPR000215">
    <property type="entry name" value="Serpin_fam"/>
</dbReference>
<dbReference type="GO" id="GO:0005524">
    <property type="term" value="F:ATP binding"/>
    <property type="evidence" value="ECO:0007669"/>
    <property type="project" value="UniProtKB-KW"/>
</dbReference>